<organism evidence="1 2">
    <name type="scientific">uncultured phage cr23_1</name>
    <dbReference type="NCBI Taxonomy" id="2986419"/>
    <lineage>
        <taxon>Viruses</taxon>
        <taxon>Duplodnaviria</taxon>
        <taxon>Heunggongvirae</taxon>
        <taxon>Uroviricota</taxon>
        <taxon>Caudoviricetes</taxon>
        <taxon>Crassvirales</taxon>
        <taxon>Suoliviridae</taxon>
        <taxon>Uncouvirinae</taxon>
        <taxon>Aurodevirus</taxon>
        <taxon>Aurodevirus hiberniae</taxon>
    </lineage>
</organism>
<keyword evidence="2" id="KW-1185">Reference proteome</keyword>
<gene>
    <name evidence="1" type="primary">gp_78070</name>
</gene>
<proteinExistence type="predicted"/>
<dbReference type="EMBL" id="MZ130500">
    <property type="protein sequence ID" value="QWM91397.1"/>
    <property type="molecule type" value="Genomic_DNA"/>
</dbReference>
<reference evidence="1 2" key="1">
    <citation type="submission" date="2021-04" db="EMBL/GenBank/DDBJ databases">
        <authorList>
            <person name="Shkoporov A.N."/>
            <person name="Stockdale S.R."/>
            <person name="Guerin E."/>
            <person name="Ross R.P."/>
            <person name="Hill C."/>
        </authorList>
    </citation>
    <scope>NUCLEOTIDE SEQUENCE [LARGE SCALE GENOMIC DNA]</scope>
    <source>
        <strain evidence="2">cr23_1</strain>
    </source>
</reference>
<evidence type="ECO:0000313" key="2">
    <source>
        <dbReference type="Proteomes" id="UP000828083"/>
    </source>
</evidence>
<evidence type="ECO:0000313" key="1">
    <source>
        <dbReference type="EMBL" id="QWM91397.1"/>
    </source>
</evidence>
<dbReference type="RefSeq" id="YP_010510337.1">
    <property type="nucleotide sequence ID" value="NC_067218.1"/>
</dbReference>
<protein>
    <submittedName>
        <fullName evidence="1">Segregation and condensation protein B</fullName>
    </submittedName>
</protein>
<dbReference type="KEGG" id="vg:75687854"/>
<name>A0AAE7RYR4_9CAUD</name>
<dbReference type="GeneID" id="75687854"/>
<accession>A0AAE7RYR4</accession>
<dbReference type="Proteomes" id="UP000828083">
    <property type="component" value="Segment"/>
</dbReference>
<sequence>MILELDTSLLNKYNISINQLVFISLVLNDNQPNNQDIQELLSRVNEEEIQELIQRNIVVVNISDNNQIYSPSEELLKSIKKDRESMFNEFYEVFPVYVTRPDGTKGFLRANINKCRKEYNRIIGKSKAMHNHIMACLRYEIDDKMRTGKIGYMKTMWKWLTQHEWECYEEQMNLEQQTANSYGTGIL</sequence>